<dbReference type="GO" id="GO:0016740">
    <property type="term" value="F:transferase activity"/>
    <property type="evidence" value="ECO:0007669"/>
    <property type="project" value="UniProtKB-KW"/>
</dbReference>
<feature type="domain" description="4'-phosphopantetheinyl transferase" evidence="3">
    <location>
        <begin position="103"/>
        <end position="202"/>
    </location>
</feature>
<dbReference type="RefSeq" id="WP_056799919.1">
    <property type="nucleotide sequence ID" value="NZ_BMWJ01000007.1"/>
</dbReference>
<evidence type="ECO:0000313" key="5">
    <source>
        <dbReference type="EMBL" id="MBP2364082.1"/>
    </source>
</evidence>
<dbReference type="InterPro" id="IPR041354">
    <property type="entry name" value="4PPT_N"/>
</dbReference>
<organism evidence="5 6">
    <name type="scientific">Streptomyces clavifer</name>
    <dbReference type="NCBI Taxonomy" id="68188"/>
    <lineage>
        <taxon>Bacteria</taxon>
        <taxon>Bacillati</taxon>
        <taxon>Actinomycetota</taxon>
        <taxon>Actinomycetes</taxon>
        <taxon>Kitasatosporales</taxon>
        <taxon>Streptomycetaceae</taxon>
        <taxon>Streptomyces</taxon>
    </lineage>
</organism>
<dbReference type="GeneID" id="97346500"/>
<dbReference type="PANTHER" id="PTHR38096">
    <property type="entry name" value="ENTEROBACTIN SYNTHASE COMPONENT D"/>
    <property type="match status" value="1"/>
</dbReference>
<evidence type="ECO:0000259" key="4">
    <source>
        <dbReference type="Pfam" id="PF17837"/>
    </source>
</evidence>
<dbReference type="InterPro" id="IPR003542">
    <property type="entry name" value="Enbac_synth_compD-like"/>
</dbReference>
<protein>
    <submittedName>
        <fullName evidence="5">4'-phosphopantetheinyl transferase EntD</fullName>
    </submittedName>
</protein>
<sequence>MIERLLPAYVACADTHETEAPAGTLYPEEARLVATSVDRRKHEFAAVRACARRAMATLGLPPHPVLRGHRGVPLWPAGTVGSMTHCDGYRAAVLARASDVRALGIDAEPNEPLPPDVWEAVSLPSERRRLSSWGVSEDSRGSAEGVPPGTPHGAGGALPHWDRLLFSAKESVFKTWFPLTRTELDFDEADISFHRSSEAATHGTFTAELLRTAPGMPRSYVGKWLVDSGFAVTAIALPHG</sequence>
<name>A0ABS4VJM8_9ACTN</name>
<keyword evidence="1 5" id="KW-0808">Transferase</keyword>
<keyword evidence="6" id="KW-1185">Reference proteome</keyword>
<dbReference type="EMBL" id="JAGINS010000002">
    <property type="protein sequence ID" value="MBP2364082.1"/>
    <property type="molecule type" value="Genomic_DNA"/>
</dbReference>
<gene>
    <name evidence="5" type="ORF">JOF59_006574</name>
</gene>
<dbReference type="Pfam" id="PF01648">
    <property type="entry name" value="ACPS"/>
    <property type="match status" value="1"/>
</dbReference>
<dbReference type="InterPro" id="IPR037143">
    <property type="entry name" value="4-PPantetheinyl_Trfase_dom_sf"/>
</dbReference>
<dbReference type="PANTHER" id="PTHR38096:SF1">
    <property type="entry name" value="ENTEROBACTIN SYNTHASE COMPONENT D"/>
    <property type="match status" value="1"/>
</dbReference>
<dbReference type="InterPro" id="IPR008278">
    <property type="entry name" value="4-PPantetheinyl_Trfase_dom"/>
</dbReference>
<evidence type="ECO:0000259" key="3">
    <source>
        <dbReference type="Pfam" id="PF01648"/>
    </source>
</evidence>
<evidence type="ECO:0000256" key="2">
    <source>
        <dbReference type="SAM" id="MobiDB-lite"/>
    </source>
</evidence>
<proteinExistence type="predicted"/>
<evidence type="ECO:0000313" key="6">
    <source>
        <dbReference type="Proteomes" id="UP001519311"/>
    </source>
</evidence>
<dbReference type="SUPFAM" id="SSF56214">
    <property type="entry name" value="4'-phosphopantetheinyl transferase"/>
    <property type="match status" value="1"/>
</dbReference>
<comment type="caution">
    <text evidence="5">The sequence shown here is derived from an EMBL/GenBank/DDBJ whole genome shotgun (WGS) entry which is preliminary data.</text>
</comment>
<dbReference type="PRINTS" id="PR01399">
    <property type="entry name" value="ENTSNTHTASED"/>
</dbReference>
<dbReference type="Proteomes" id="UP001519311">
    <property type="component" value="Unassembled WGS sequence"/>
</dbReference>
<feature type="domain" description="4'-phosphopantetheinyl transferase N-terminal" evidence="4">
    <location>
        <begin position="28"/>
        <end position="95"/>
    </location>
</feature>
<feature type="region of interest" description="Disordered" evidence="2">
    <location>
        <begin position="132"/>
        <end position="154"/>
    </location>
</feature>
<accession>A0ABS4VJM8</accession>
<reference evidence="5 6" key="1">
    <citation type="submission" date="2021-03" db="EMBL/GenBank/DDBJ databases">
        <title>Sequencing the genomes of 1000 actinobacteria strains.</title>
        <authorList>
            <person name="Klenk H.-P."/>
        </authorList>
    </citation>
    <scope>NUCLEOTIDE SEQUENCE [LARGE SCALE GENOMIC DNA]</scope>
    <source>
        <strain evidence="5 6">DSM 40843</strain>
    </source>
</reference>
<dbReference type="Pfam" id="PF17837">
    <property type="entry name" value="4PPT_N"/>
    <property type="match status" value="1"/>
</dbReference>
<evidence type="ECO:0000256" key="1">
    <source>
        <dbReference type="ARBA" id="ARBA00022679"/>
    </source>
</evidence>